<organism evidence="2">
    <name type="scientific">Brachypodium distachyon</name>
    <name type="common">Purple false brome</name>
    <name type="synonym">Trachynia distachya</name>
    <dbReference type="NCBI Taxonomy" id="15368"/>
    <lineage>
        <taxon>Eukaryota</taxon>
        <taxon>Viridiplantae</taxon>
        <taxon>Streptophyta</taxon>
        <taxon>Embryophyta</taxon>
        <taxon>Tracheophyta</taxon>
        <taxon>Spermatophyta</taxon>
        <taxon>Magnoliopsida</taxon>
        <taxon>Liliopsida</taxon>
        <taxon>Poales</taxon>
        <taxon>Poaceae</taxon>
        <taxon>BOP clade</taxon>
        <taxon>Pooideae</taxon>
        <taxon>Stipodae</taxon>
        <taxon>Brachypodieae</taxon>
        <taxon>Brachypodium</taxon>
    </lineage>
</organism>
<dbReference type="AlphaFoldDB" id="A0A0Q3JUM2"/>
<evidence type="ECO:0000313" key="4">
    <source>
        <dbReference type="Proteomes" id="UP000008810"/>
    </source>
</evidence>
<name>A0A0Q3JUM2_BRADI</name>
<keyword evidence="4" id="KW-1185">Reference proteome</keyword>
<feature type="transmembrane region" description="Helical" evidence="1">
    <location>
        <begin position="12"/>
        <end position="36"/>
    </location>
</feature>
<gene>
    <name evidence="2" type="ORF">BRADI_1g59502v3</name>
</gene>
<reference evidence="3" key="3">
    <citation type="submission" date="2018-08" db="UniProtKB">
        <authorList>
            <consortium name="EnsemblPlants"/>
        </authorList>
    </citation>
    <scope>IDENTIFICATION</scope>
    <source>
        <strain evidence="3">cv. Bd21</strain>
    </source>
</reference>
<dbReference type="EMBL" id="CM000880">
    <property type="protein sequence ID" value="KQK21227.1"/>
    <property type="molecule type" value="Genomic_DNA"/>
</dbReference>
<dbReference type="InParanoid" id="A0A0Q3JUM2"/>
<dbReference type="EnsemblPlants" id="KQK21227">
    <property type="protein sequence ID" value="KQK21227"/>
    <property type="gene ID" value="BRADI_1g59502v3"/>
</dbReference>
<proteinExistence type="predicted"/>
<keyword evidence="1" id="KW-0472">Membrane</keyword>
<dbReference type="Gramene" id="KQK21227">
    <property type="protein sequence ID" value="KQK21227"/>
    <property type="gene ID" value="BRADI_1g59502v3"/>
</dbReference>
<dbReference type="Proteomes" id="UP000008810">
    <property type="component" value="Chromosome 1"/>
</dbReference>
<evidence type="ECO:0000313" key="3">
    <source>
        <dbReference type="EnsemblPlants" id="KQK21227"/>
    </source>
</evidence>
<accession>A0A0Q3JUM2</accession>
<evidence type="ECO:0000313" key="2">
    <source>
        <dbReference type="EMBL" id="KQK21227.1"/>
    </source>
</evidence>
<protein>
    <submittedName>
        <fullName evidence="2 3">Uncharacterized protein</fullName>
    </submittedName>
</protein>
<sequence length="107" mass="10896">MPNCDSFYVWEATRFVVTAVLGIAIIGCAFGAGYMYHHAAPCHCAAAAATTGCPPVPRPIVGQPPSMAPAAAPAPTPFPARPRRLGAAAMVLLPPPPPPPAPKTKAS</sequence>
<reference evidence="2" key="2">
    <citation type="submission" date="2017-06" db="EMBL/GenBank/DDBJ databases">
        <title>WGS assembly of Brachypodium distachyon.</title>
        <authorList>
            <consortium name="The International Brachypodium Initiative"/>
            <person name="Lucas S."/>
            <person name="Harmon-Smith M."/>
            <person name="Lail K."/>
            <person name="Tice H."/>
            <person name="Grimwood J."/>
            <person name="Bruce D."/>
            <person name="Barry K."/>
            <person name="Shu S."/>
            <person name="Lindquist E."/>
            <person name="Wang M."/>
            <person name="Pitluck S."/>
            <person name="Vogel J.P."/>
            <person name="Garvin D.F."/>
            <person name="Mockler T.C."/>
            <person name="Schmutz J."/>
            <person name="Rokhsar D."/>
            <person name="Bevan M.W."/>
        </authorList>
    </citation>
    <scope>NUCLEOTIDE SEQUENCE</scope>
    <source>
        <strain evidence="2">Bd21</strain>
    </source>
</reference>
<keyword evidence="1" id="KW-0812">Transmembrane</keyword>
<reference evidence="2 3" key="1">
    <citation type="journal article" date="2010" name="Nature">
        <title>Genome sequencing and analysis of the model grass Brachypodium distachyon.</title>
        <authorList>
            <consortium name="International Brachypodium Initiative"/>
        </authorList>
    </citation>
    <scope>NUCLEOTIDE SEQUENCE [LARGE SCALE GENOMIC DNA]</scope>
    <source>
        <strain evidence="2 3">Bd21</strain>
    </source>
</reference>
<evidence type="ECO:0000256" key="1">
    <source>
        <dbReference type="SAM" id="Phobius"/>
    </source>
</evidence>
<keyword evidence="1" id="KW-1133">Transmembrane helix</keyword>